<proteinExistence type="predicted"/>
<keyword evidence="2" id="KW-0067">ATP-binding</keyword>
<dbReference type="EMBL" id="CAHR02000087">
    <property type="protein sequence ID" value="CCG82517.1"/>
    <property type="molecule type" value="Genomic_DNA"/>
</dbReference>
<dbReference type="GO" id="GO:0016301">
    <property type="term" value="F:kinase activity"/>
    <property type="evidence" value="ECO:0007669"/>
    <property type="project" value="InterPro"/>
</dbReference>
<evidence type="ECO:0000256" key="2">
    <source>
        <dbReference type="ARBA" id="ARBA00022840"/>
    </source>
</evidence>
<dbReference type="eggNOG" id="ENOG502S1DY">
    <property type="taxonomic scope" value="Eukaryota"/>
</dbReference>
<feature type="domain" description="Zeta toxin" evidence="3">
    <location>
        <begin position="35"/>
        <end position="216"/>
    </location>
</feature>
<sequence>MPDLSRYESPYRTIRERLDYGYHDTFIGRHLSGAYTARDDPMLLFTAGAMGAGKSHYLSTLPFKFILIDPDEIAATIPSFEDIGTAFERGSESVAGLERGTRLRHEARLITEILLHAAMERNFDIVLDGSLRSYQWYLSEIPRLRQQFRRYRVELVHIHAPLPEVLRRAAKRETKTGRRVPGALIERSWKDSRRAISVLGRKKIVDRVQMVDSSGTSPTLIYDSLKDAEWEFRGVPNETSRVDGFLNSVVEDGDDIAKGKQFFKL</sequence>
<keyword evidence="5" id="KW-1185">Reference proteome</keyword>
<dbReference type="Gene3D" id="3.40.50.300">
    <property type="entry name" value="P-loop containing nucleotide triphosphate hydrolases"/>
    <property type="match status" value="1"/>
</dbReference>
<dbReference type="GO" id="GO:0005524">
    <property type="term" value="F:ATP binding"/>
    <property type="evidence" value="ECO:0007669"/>
    <property type="project" value="UniProtKB-KW"/>
</dbReference>
<dbReference type="AlphaFoldDB" id="R4XAI3"/>
<dbReference type="OrthoDB" id="430679at2759"/>
<dbReference type="SUPFAM" id="SSF52540">
    <property type="entry name" value="P-loop containing nucleoside triphosphate hydrolases"/>
    <property type="match status" value="1"/>
</dbReference>
<organism evidence="4 5">
    <name type="scientific">Taphrina deformans (strain PYCC 5710 / ATCC 11124 / CBS 356.35 / IMI 108563 / JCM 9778 / NBRC 8474)</name>
    <name type="common">Peach leaf curl fungus</name>
    <name type="synonym">Lalaria deformans</name>
    <dbReference type="NCBI Taxonomy" id="1097556"/>
    <lineage>
        <taxon>Eukaryota</taxon>
        <taxon>Fungi</taxon>
        <taxon>Dikarya</taxon>
        <taxon>Ascomycota</taxon>
        <taxon>Taphrinomycotina</taxon>
        <taxon>Taphrinomycetes</taxon>
        <taxon>Taphrinales</taxon>
        <taxon>Taphrinaceae</taxon>
        <taxon>Taphrina</taxon>
    </lineage>
</organism>
<accession>R4XAI3</accession>
<evidence type="ECO:0000313" key="4">
    <source>
        <dbReference type="EMBL" id="CCG82517.1"/>
    </source>
</evidence>
<dbReference type="Proteomes" id="UP000013776">
    <property type="component" value="Unassembled WGS sequence"/>
</dbReference>
<evidence type="ECO:0000259" key="3">
    <source>
        <dbReference type="Pfam" id="PF06414"/>
    </source>
</evidence>
<gene>
    <name evidence="4" type="ORF">TAPDE_002534</name>
</gene>
<reference evidence="4 5" key="1">
    <citation type="journal article" date="2013" name="MBio">
        <title>Genome sequencing of the plant pathogen Taphrina deformans, the causal agent of peach leaf curl.</title>
        <authorList>
            <person name="Cisse O.H."/>
            <person name="Almeida J.M.G.C.F."/>
            <person name="Fonseca A."/>
            <person name="Kumar A.A."/>
            <person name="Salojaervi J."/>
            <person name="Overmyer K."/>
            <person name="Hauser P.M."/>
            <person name="Pagni M."/>
        </authorList>
    </citation>
    <scope>NUCLEOTIDE SEQUENCE [LARGE SCALE GENOMIC DNA]</scope>
    <source>
        <strain evidence="5">PYCC 5710 / ATCC 11124 / CBS 356.35 / IMI 108563 / JCM 9778 / NBRC 8474</strain>
    </source>
</reference>
<name>R4XAI3_TAPDE</name>
<dbReference type="Pfam" id="PF06414">
    <property type="entry name" value="Zeta_toxin"/>
    <property type="match status" value="1"/>
</dbReference>
<dbReference type="VEuPathDB" id="FungiDB:TAPDE_002534"/>
<comment type="caution">
    <text evidence="4">The sequence shown here is derived from an EMBL/GenBank/DDBJ whole genome shotgun (WGS) entry which is preliminary data.</text>
</comment>
<protein>
    <recommendedName>
        <fullName evidence="3">Zeta toxin domain-containing protein</fullName>
    </recommendedName>
</protein>
<dbReference type="InterPro" id="IPR027417">
    <property type="entry name" value="P-loop_NTPase"/>
</dbReference>
<dbReference type="InterPro" id="IPR010488">
    <property type="entry name" value="Zeta_toxin_domain"/>
</dbReference>
<evidence type="ECO:0000256" key="1">
    <source>
        <dbReference type="ARBA" id="ARBA00022741"/>
    </source>
</evidence>
<evidence type="ECO:0000313" key="5">
    <source>
        <dbReference type="Proteomes" id="UP000013776"/>
    </source>
</evidence>
<keyword evidence="1" id="KW-0547">Nucleotide-binding</keyword>